<dbReference type="AlphaFoldDB" id="A0A7W6GS70"/>
<dbReference type="EMBL" id="JACIEJ010000001">
    <property type="protein sequence ID" value="MBB3983824.1"/>
    <property type="molecule type" value="Genomic_DNA"/>
</dbReference>
<dbReference type="Proteomes" id="UP000541426">
    <property type="component" value="Unassembled WGS sequence"/>
</dbReference>
<dbReference type="PANTHER" id="PTHR33931">
    <property type="entry name" value="HOLIN-LIKE PROTEIN CIDA-RELATED"/>
    <property type="match status" value="1"/>
</dbReference>
<dbReference type="GO" id="GO:0005886">
    <property type="term" value="C:plasma membrane"/>
    <property type="evidence" value="ECO:0007669"/>
    <property type="project" value="UniProtKB-SubCell"/>
</dbReference>
<keyword evidence="8" id="KW-1185">Reference proteome</keyword>
<reference evidence="7 8" key="1">
    <citation type="submission" date="2020-08" db="EMBL/GenBank/DDBJ databases">
        <title>Genomic Encyclopedia of Type Strains, Phase IV (KMG-IV): sequencing the most valuable type-strain genomes for metagenomic binning, comparative biology and taxonomic classification.</title>
        <authorList>
            <person name="Goeker M."/>
        </authorList>
    </citation>
    <scope>NUCLEOTIDE SEQUENCE [LARGE SCALE GENOMIC DNA]</scope>
    <source>
        <strain evidence="7 8">DSM 102235</strain>
    </source>
</reference>
<evidence type="ECO:0000256" key="4">
    <source>
        <dbReference type="ARBA" id="ARBA00022989"/>
    </source>
</evidence>
<comment type="subcellular location">
    <subcellularLocation>
        <location evidence="1">Cell membrane</location>
        <topology evidence="1">Multi-pass membrane protein</topology>
    </subcellularLocation>
</comment>
<keyword evidence="3 6" id="KW-0812">Transmembrane</keyword>
<evidence type="ECO:0000256" key="3">
    <source>
        <dbReference type="ARBA" id="ARBA00022692"/>
    </source>
</evidence>
<evidence type="ECO:0000256" key="2">
    <source>
        <dbReference type="ARBA" id="ARBA00022475"/>
    </source>
</evidence>
<proteinExistence type="predicted"/>
<evidence type="ECO:0000313" key="7">
    <source>
        <dbReference type="EMBL" id="MBB3983824.1"/>
    </source>
</evidence>
<keyword evidence="4 6" id="KW-1133">Transmembrane helix</keyword>
<evidence type="ECO:0000256" key="6">
    <source>
        <dbReference type="SAM" id="Phobius"/>
    </source>
</evidence>
<name>A0A7W6GS70_9RHOB</name>
<dbReference type="RefSeq" id="WP_183962472.1">
    <property type="nucleotide sequence ID" value="NZ_BAABBZ010000012.1"/>
</dbReference>
<keyword evidence="2" id="KW-1003">Cell membrane</keyword>
<dbReference type="Pfam" id="PF03788">
    <property type="entry name" value="LrgA"/>
    <property type="match status" value="1"/>
</dbReference>
<gene>
    <name evidence="7" type="ORF">GGQ68_000135</name>
</gene>
<dbReference type="PANTHER" id="PTHR33931:SF2">
    <property type="entry name" value="HOLIN-LIKE PROTEIN CIDA"/>
    <property type="match status" value="1"/>
</dbReference>
<dbReference type="InterPro" id="IPR005538">
    <property type="entry name" value="LrgA/CidA"/>
</dbReference>
<feature type="transmembrane region" description="Helical" evidence="6">
    <location>
        <begin position="61"/>
        <end position="80"/>
    </location>
</feature>
<organism evidence="7 8">
    <name type="scientific">Sagittula marina</name>
    <dbReference type="NCBI Taxonomy" id="943940"/>
    <lineage>
        <taxon>Bacteria</taxon>
        <taxon>Pseudomonadati</taxon>
        <taxon>Pseudomonadota</taxon>
        <taxon>Alphaproteobacteria</taxon>
        <taxon>Rhodobacterales</taxon>
        <taxon>Roseobacteraceae</taxon>
        <taxon>Sagittula</taxon>
    </lineage>
</organism>
<keyword evidence="7" id="KW-0378">Hydrolase</keyword>
<keyword evidence="5 6" id="KW-0472">Membrane</keyword>
<feature type="transmembrane region" description="Helical" evidence="6">
    <location>
        <begin position="86"/>
        <end position="109"/>
    </location>
</feature>
<evidence type="ECO:0000256" key="1">
    <source>
        <dbReference type="ARBA" id="ARBA00004651"/>
    </source>
</evidence>
<sequence length="118" mass="11866">MIRVLLILLGFQLAGETLSRGLGIAVPGPVLGLAGLFAAFLLIPRLAGYMQDTVQGLLGHLSLLFVPAGVGVVANVDILAEHGVGLIVALVVSTVLAILAGVGAFLLVAKMTGGLEDG</sequence>
<evidence type="ECO:0000256" key="5">
    <source>
        <dbReference type="ARBA" id="ARBA00023136"/>
    </source>
</evidence>
<evidence type="ECO:0000313" key="8">
    <source>
        <dbReference type="Proteomes" id="UP000541426"/>
    </source>
</evidence>
<feature type="transmembrane region" description="Helical" evidence="6">
    <location>
        <begin position="29"/>
        <end position="49"/>
    </location>
</feature>
<dbReference type="GO" id="GO:0016787">
    <property type="term" value="F:hydrolase activity"/>
    <property type="evidence" value="ECO:0007669"/>
    <property type="project" value="UniProtKB-KW"/>
</dbReference>
<protein>
    <submittedName>
        <fullName evidence="7">Putative effector of murein hydrolase LrgA (UPF0299 family)</fullName>
    </submittedName>
</protein>
<accession>A0A7W6GS70</accession>
<comment type="caution">
    <text evidence="7">The sequence shown here is derived from an EMBL/GenBank/DDBJ whole genome shotgun (WGS) entry which is preliminary data.</text>
</comment>